<dbReference type="EMBL" id="QJKJ01006339">
    <property type="protein sequence ID" value="RDX87086.1"/>
    <property type="molecule type" value="Genomic_DNA"/>
</dbReference>
<dbReference type="Proteomes" id="UP000257109">
    <property type="component" value="Unassembled WGS sequence"/>
</dbReference>
<gene>
    <name evidence="1" type="ORF">CR513_31499</name>
</gene>
<comment type="caution">
    <text evidence="1">The sequence shown here is derived from an EMBL/GenBank/DDBJ whole genome shotgun (WGS) entry which is preliminary data.</text>
</comment>
<sequence length="66" mass="7851">MMLVRRMQEQGQFNTLLVSFIELEFHSMWPDQIAIGNYGPHLKSPSYHELRVPLLKKELQYTKKTC</sequence>
<evidence type="ECO:0000313" key="2">
    <source>
        <dbReference type="Proteomes" id="UP000257109"/>
    </source>
</evidence>
<proteinExistence type="predicted"/>
<dbReference type="AlphaFoldDB" id="A0A371G987"/>
<keyword evidence="2" id="KW-1185">Reference proteome</keyword>
<accession>A0A371G987</accession>
<reference evidence="1" key="1">
    <citation type="submission" date="2018-05" db="EMBL/GenBank/DDBJ databases">
        <title>Draft genome of Mucuna pruriens seed.</title>
        <authorList>
            <person name="Nnadi N.E."/>
            <person name="Vos R."/>
            <person name="Hasami M.H."/>
            <person name="Devisetty U.K."/>
            <person name="Aguiy J.C."/>
        </authorList>
    </citation>
    <scope>NUCLEOTIDE SEQUENCE [LARGE SCALE GENOMIC DNA]</scope>
    <source>
        <strain evidence="1">JCA_2017</strain>
    </source>
</reference>
<protein>
    <submittedName>
        <fullName evidence="1">Uncharacterized protein</fullName>
    </submittedName>
</protein>
<feature type="non-terminal residue" evidence="1">
    <location>
        <position position="1"/>
    </location>
</feature>
<organism evidence="1 2">
    <name type="scientific">Mucuna pruriens</name>
    <name type="common">Velvet bean</name>
    <name type="synonym">Dolichos pruriens</name>
    <dbReference type="NCBI Taxonomy" id="157652"/>
    <lineage>
        <taxon>Eukaryota</taxon>
        <taxon>Viridiplantae</taxon>
        <taxon>Streptophyta</taxon>
        <taxon>Embryophyta</taxon>
        <taxon>Tracheophyta</taxon>
        <taxon>Spermatophyta</taxon>
        <taxon>Magnoliopsida</taxon>
        <taxon>eudicotyledons</taxon>
        <taxon>Gunneridae</taxon>
        <taxon>Pentapetalae</taxon>
        <taxon>rosids</taxon>
        <taxon>fabids</taxon>
        <taxon>Fabales</taxon>
        <taxon>Fabaceae</taxon>
        <taxon>Papilionoideae</taxon>
        <taxon>50 kb inversion clade</taxon>
        <taxon>NPAAA clade</taxon>
        <taxon>indigoferoid/millettioid clade</taxon>
        <taxon>Phaseoleae</taxon>
        <taxon>Mucuna</taxon>
    </lineage>
</organism>
<name>A0A371G987_MUCPR</name>
<dbReference type="OrthoDB" id="2012664at2759"/>
<evidence type="ECO:0000313" key="1">
    <source>
        <dbReference type="EMBL" id="RDX87086.1"/>
    </source>
</evidence>